<dbReference type="SUPFAM" id="SSF48452">
    <property type="entry name" value="TPR-like"/>
    <property type="match status" value="1"/>
</dbReference>
<feature type="signal peptide" evidence="1">
    <location>
        <begin position="1"/>
        <end position="19"/>
    </location>
</feature>
<dbReference type="InterPro" id="IPR019734">
    <property type="entry name" value="TPR_rpt"/>
</dbReference>
<dbReference type="Pfam" id="PF13174">
    <property type="entry name" value="TPR_6"/>
    <property type="match status" value="1"/>
</dbReference>
<dbReference type="OrthoDB" id="5718398at2"/>
<organism evidence="2 3">
    <name type="scientific">Saccharobesus litoralis</name>
    <dbReference type="NCBI Taxonomy" id="2172099"/>
    <lineage>
        <taxon>Bacteria</taxon>
        <taxon>Pseudomonadati</taxon>
        <taxon>Pseudomonadota</taxon>
        <taxon>Gammaproteobacteria</taxon>
        <taxon>Alteromonadales</taxon>
        <taxon>Alteromonadaceae</taxon>
        <taxon>Saccharobesus</taxon>
    </lineage>
</organism>
<dbReference type="Gene3D" id="1.25.40.10">
    <property type="entry name" value="Tetratricopeptide repeat domain"/>
    <property type="match status" value="1"/>
</dbReference>
<protein>
    <submittedName>
        <fullName evidence="2">Uncharacterized protein</fullName>
    </submittedName>
</protein>
<dbReference type="EMBL" id="CP026604">
    <property type="protein sequence ID" value="AWB68433.1"/>
    <property type="molecule type" value="Genomic_DNA"/>
</dbReference>
<name>A0A2S0VW78_9ALTE</name>
<dbReference type="Proteomes" id="UP000244441">
    <property type="component" value="Chromosome"/>
</dbReference>
<reference evidence="2 3" key="1">
    <citation type="submission" date="2018-01" db="EMBL/GenBank/DDBJ databases">
        <title>Genome sequence of a Cantenovulum-like bacteria.</title>
        <authorList>
            <person name="Tan W.R."/>
            <person name="Lau N.-S."/>
            <person name="Go F."/>
            <person name="Amirul A.-A.A."/>
        </authorList>
    </citation>
    <scope>NUCLEOTIDE SEQUENCE [LARGE SCALE GENOMIC DNA]</scope>
    <source>
        <strain evidence="2 3">CCB-QB4</strain>
    </source>
</reference>
<dbReference type="InterPro" id="IPR011990">
    <property type="entry name" value="TPR-like_helical_dom_sf"/>
</dbReference>
<accession>A0A2S0VW78</accession>
<proteinExistence type="predicted"/>
<evidence type="ECO:0000313" key="3">
    <source>
        <dbReference type="Proteomes" id="UP000244441"/>
    </source>
</evidence>
<dbReference type="KEGG" id="cate:C2869_19365"/>
<keyword evidence="1" id="KW-0732">Signal</keyword>
<sequence>MRYSAVALLLSGLIFSAHGQDNNIAMSTDHADKAFKLQDYTNALALYQKSYALKQDPFVLYNIGVCQIKLGQYQQAYQSFSQVEQALEETGVATYNKGVALKKMGKLADALAVFEQVEKETKDDTIGVLATRQILVVKDSLGLPVERARKKKLGLTRKDDWFGSIGLSYGADDNVIAPGEETTSQTSDNYLETLGTVTYQSNIRSKDYWAADFTYYDSSYSEYADYDVSYWSVGAKRHFTLGEDNTHMGFVTLGYDKMSLASQEYMSTLRLDSGYHYTLDSNSRLSLRWVYKQNSADDSQFSYLEGDSHKLSLRWRQRHNATSYWTIRTTAWLEDKNDRDSDFGFTSFSAQRLGLDASHHWSFADLDVAIRAGYRDSQYADDNTSITYDENGENPQTTNLGTRSDFRWNAGVDLDYAISNRWSVSAELSYTDNSSSIENYDYSQMIMAAGVSYQF</sequence>
<dbReference type="RefSeq" id="WP_108604492.1">
    <property type="nucleotide sequence ID" value="NZ_CP026604.1"/>
</dbReference>
<dbReference type="InterPro" id="IPR011250">
    <property type="entry name" value="OMP/PagP_B-barrel"/>
</dbReference>
<dbReference type="SMART" id="SM00028">
    <property type="entry name" value="TPR"/>
    <property type="match status" value="2"/>
</dbReference>
<evidence type="ECO:0000313" key="2">
    <source>
        <dbReference type="EMBL" id="AWB68433.1"/>
    </source>
</evidence>
<gene>
    <name evidence="2" type="ORF">C2869_19365</name>
</gene>
<feature type="chain" id="PRO_5015608633" evidence="1">
    <location>
        <begin position="20"/>
        <end position="455"/>
    </location>
</feature>
<dbReference type="Gene3D" id="2.40.160.20">
    <property type="match status" value="1"/>
</dbReference>
<dbReference type="SUPFAM" id="SSF56925">
    <property type="entry name" value="OMPA-like"/>
    <property type="match status" value="1"/>
</dbReference>
<keyword evidence="3" id="KW-1185">Reference proteome</keyword>
<evidence type="ECO:0000256" key="1">
    <source>
        <dbReference type="SAM" id="SignalP"/>
    </source>
</evidence>
<dbReference type="AlphaFoldDB" id="A0A2S0VW78"/>